<evidence type="ECO:0000313" key="1">
    <source>
        <dbReference type="EMBL" id="MET4717457.1"/>
    </source>
</evidence>
<sequence>MHSCSVVHRRWQLDERCVPPSHRLREEMKGHGAQVKLAASVTGPLL</sequence>
<proteinExistence type="predicted"/>
<evidence type="ECO:0008006" key="3">
    <source>
        <dbReference type="Google" id="ProtNLM"/>
    </source>
</evidence>
<keyword evidence="2" id="KW-1185">Reference proteome</keyword>
<name>A0ABV2RKY2_BRAJP</name>
<dbReference type="Proteomes" id="UP001549291">
    <property type="component" value="Unassembled WGS sequence"/>
</dbReference>
<comment type="caution">
    <text evidence="1">The sequence shown here is derived from an EMBL/GenBank/DDBJ whole genome shotgun (WGS) entry which is preliminary data.</text>
</comment>
<gene>
    <name evidence="1" type="ORF">ABIF63_001563</name>
</gene>
<accession>A0ABV2RKY2</accession>
<evidence type="ECO:0000313" key="2">
    <source>
        <dbReference type="Proteomes" id="UP001549291"/>
    </source>
</evidence>
<protein>
    <recommendedName>
        <fullName evidence="3">Transposase</fullName>
    </recommendedName>
</protein>
<reference evidence="1 2" key="1">
    <citation type="submission" date="2024-06" db="EMBL/GenBank/DDBJ databases">
        <title>Genomic Encyclopedia of Type Strains, Phase V (KMG-V): Genome sequencing to study the core and pangenomes of soil and plant-associated prokaryotes.</title>
        <authorList>
            <person name="Whitman W."/>
        </authorList>
    </citation>
    <scope>NUCLEOTIDE SEQUENCE [LARGE SCALE GENOMIC DNA]</scope>
    <source>
        <strain evidence="1 2">USDA 160</strain>
    </source>
</reference>
<dbReference type="EMBL" id="JBEPTQ010000002">
    <property type="protein sequence ID" value="MET4717457.1"/>
    <property type="molecule type" value="Genomic_DNA"/>
</dbReference>
<organism evidence="1 2">
    <name type="scientific">Bradyrhizobium japonicum</name>
    <dbReference type="NCBI Taxonomy" id="375"/>
    <lineage>
        <taxon>Bacteria</taxon>
        <taxon>Pseudomonadati</taxon>
        <taxon>Pseudomonadota</taxon>
        <taxon>Alphaproteobacteria</taxon>
        <taxon>Hyphomicrobiales</taxon>
        <taxon>Nitrobacteraceae</taxon>
        <taxon>Bradyrhizobium</taxon>
    </lineage>
</organism>